<protein>
    <recommendedName>
        <fullName evidence="3">Jacalin-type lectin domain-containing protein</fullName>
    </recommendedName>
</protein>
<feature type="domain" description="Jacalin-type lectin" evidence="3">
    <location>
        <begin position="150"/>
        <end position="289"/>
    </location>
</feature>
<dbReference type="InterPro" id="IPR036404">
    <property type="entry name" value="Jacalin-like_lectin_dom_sf"/>
</dbReference>
<feature type="domain" description="Jacalin-type lectin" evidence="3">
    <location>
        <begin position="444"/>
        <end position="586"/>
    </location>
</feature>
<evidence type="ECO:0000256" key="2">
    <source>
        <dbReference type="ARBA" id="ARBA00022734"/>
    </source>
</evidence>
<name>A0A5J5B4E2_9ASTE</name>
<keyword evidence="2" id="KW-0430">Lectin</keyword>
<dbReference type="Gene3D" id="2.100.10.30">
    <property type="entry name" value="Jacalin-like lectin domain"/>
    <property type="match status" value="4"/>
</dbReference>
<proteinExistence type="inferred from homology"/>
<evidence type="ECO:0000259" key="3">
    <source>
        <dbReference type="PROSITE" id="PS51752"/>
    </source>
</evidence>
<gene>
    <name evidence="4" type="ORF">F0562_029564</name>
</gene>
<dbReference type="Pfam" id="PF01419">
    <property type="entry name" value="Jacalin"/>
    <property type="match status" value="4"/>
</dbReference>
<evidence type="ECO:0000313" key="5">
    <source>
        <dbReference type="Proteomes" id="UP000325577"/>
    </source>
</evidence>
<dbReference type="InterPro" id="IPR033734">
    <property type="entry name" value="Jacalin-like_lectin_dom_plant"/>
</dbReference>
<reference evidence="4 5" key="1">
    <citation type="submission" date="2019-09" db="EMBL/GenBank/DDBJ databases">
        <title>A chromosome-level genome assembly of the Chinese tupelo Nyssa sinensis.</title>
        <authorList>
            <person name="Yang X."/>
            <person name="Kang M."/>
            <person name="Yang Y."/>
            <person name="Xiong H."/>
            <person name="Wang M."/>
            <person name="Zhang Z."/>
            <person name="Wang Z."/>
            <person name="Wu H."/>
            <person name="Ma T."/>
            <person name="Liu J."/>
            <person name="Xi Z."/>
        </authorList>
    </citation>
    <scope>NUCLEOTIDE SEQUENCE [LARGE SCALE GENOMIC DNA]</scope>
    <source>
        <strain evidence="4">J267</strain>
        <tissue evidence="4">Leaf</tissue>
    </source>
</reference>
<sequence>MEKIANGSVGPFGGKGGAAWDDGIHSTVRQLIIYKGSVVDSIQIEYDDNGQSKWSPKHGESDAGERNVVKLEYPDEFLISISGYCTDDDSHRTVVRSLTIQSNRNQYGPFGTEDGKYFSTQSNSGKITGLHGRCGLCLDSIGAYFNPDLSISIGPFGGSGGNQWNDGVYTTIRQLIIHHGAVVESIQIEYDKNGRFHWSDKHGESEGGQRNLVKLDYPDEFLISLSGYCTEDSDSAVVRSLTIQSNKNIYGPYGIEEGKYFSTLTSGKIIGFHGRSGLYMDSIGAIFEPFSKPCQSIAVGPFGGHGGDEWDDGIYTTVRQIVIYTGLVINSIQIEYDKNGRSKWSEKHGEINGGVRHPVTLDYPGEFLISISGYCNTHSGSNVVQSLTFESNRRTYGHFGTKIGTYFKLPITGGKIVGFNGKSGYCLDSIGAHYEPILDPCSQPISIGPFGGHGGGQWDDGIYSTVRQLVIFSGSFINSIQIHYDRKGRSEWSQKHGESSELRTINTVKLNYPGEFLISISGYYGQVSGLVVVRSLTIESNKTTYGPFGVRDGNYFNIPPTSGKIIGFHGRSSGDYLHSIGAYIEPFFNS</sequence>
<dbReference type="GO" id="GO:0030246">
    <property type="term" value="F:carbohydrate binding"/>
    <property type="evidence" value="ECO:0007669"/>
    <property type="project" value="UniProtKB-KW"/>
</dbReference>
<dbReference type="EMBL" id="CM018039">
    <property type="protein sequence ID" value="KAA8537086.1"/>
    <property type="molecule type" value="Genomic_DNA"/>
</dbReference>
<dbReference type="SUPFAM" id="SSF51101">
    <property type="entry name" value="Mannose-binding lectins"/>
    <property type="match status" value="4"/>
</dbReference>
<dbReference type="PROSITE" id="PS51752">
    <property type="entry name" value="JACALIN_LECTIN"/>
    <property type="match status" value="4"/>
</dbReference>
<dbReference type="AlphaFoldDB" id="A0A5J5B4E2"/>
<dbReference type="SMART" id="SM00915">
    <property type="entry name" value="Jacalin"/>
    <property type="match status" value="4"/>
</dbReference>
<dbReference type="CDD" id="cd09612">
    <property type="entry name" value="Jacalin"/>
    <property type="match status" value="4"/>
</dbReference>
<dbReference type="OrthoDB" id="4325201at2759"/>
<organism evidence="4 5">
    <name type="scientific">Nyssa sinensis</name>
    <dbReference type="NCBI Taxonomy" id="561372"/>
    <lineage>
        <taxon>Eukaryota</taxon>
        <taxon>Viridiplantae</taxon>
        <taxon>Streptophyta</taxon>
        <taxon>Embryophyta</taxon>
        <taxon>Tracheophyta</taxon>
        <taxon>Spermatophyta</taxon>
        <taxon>Magnoliopsida</taxon>
        <taxon>eudicotyledons</taxon>
        <taxon>Gunneridae</taxon>
        <taxon>Pentapetalae</taxon>
        <taxon>asterids</taxon>
        <taxon>Cornales</taxon>
        <taxon>Nyssaceae</taxon>
        <taxon>Nyssa</taxon>
    </lineage>
</organism>
<feature type="domain" description="Jacalin-type lectin" evidence="3">
    <location>
        <begin position="296"/>
        <end position="436"/>
    </location>
</feature>
<dbReference type="PANTHER" id="PTHR47293:SF68">
    <property type="entry name" value="JACALIN-RELATED LECTIN 3"/>
    <property type="match status" value="1"/>
</dbReference>
<evidence type="ECO:0000313" key="4">
    <source>
        <dbReference type="EMBL" id="KAA8537086.1"/>
    </source>
</evidence>
<dbReference type="InterPro" id="IPR001229">
    <property type="entry name" value="Jacalin-like_lectin_dom"/>
</dbReference>
<dbReference type="PANTHER" id="PTHR47293">
    <property type="entry name" value="JACALIN-RELATED LECTIN 3"/>
    <property type="match status" value="1"/>
</dbReference>
<evidence type="ECO:0000256" key="1">
    <source>
        <dbReference type="ARBA" id="ARBA00006568"/>
    </source>
</evidence>
<comment type="similarity">
    <text evidence="1">Belongs to the jacalin lectin family.</text>
</comment>
<dbReference type="Proteomes" id="UP000325577">
    <property type="component" value="Linkage Group LG16"/>
</dbReference>
<keyword evidence="5" id="KW-1185">Reference proteome</keyword>
<feature type="domain" description="Jacalin-type lectin" evidence="3">
    <location>
        <begin position="6"/>
        <end position="147"/>
    </location>
</feature>
<accession>A0A5J5B4E2</accession>
<dbReference type="FunFam" id="2.100.10.30:FF:000001">
    <property type="entry name" value="Jacalin-related lectin 33"/>
    <property type="match status" value="4"/>
</dbReference>